<dbReference type="InterPro" id="IPR001173">
    <property type="entry name" value="Glyco_trans_2-like"/>
</dbReference>
<dbReference type="PANTHER" id="PTHR22916:SF3">
    <property type="entry name" value="UDP-GLCNAC:BETAGAL BETA-1,3-N-ACETYLGLUCOSAMINYLTRANSFERASE-LIKE PROTEIN 1"/>
    <property type="match status" value="1"/>
</dbReference>
<sequence length="366" mass="41429">MTDVSIIIPVYNVSIFNDGSTDGTISKLEEWRETLREKSISVTLGGHTSDPRGVGYAKNQAVEQSSGVYLCFQDIDDVMSPDRVSKQYQAARSEQNSIIGSKFHREPEGSTERFTKWANTLSQDQLYSQIYTSHGPTLIMPTWFCHRSVYNKAGGFSEGGKGVPEDLIFFLRHLELGGGLCRVDADLLMYRYHPGATTFSIHEDTIWEIRMEYIQKQVLDKWESFTIWNAGKQGKKFYRNLSTTNQRKVAAFCDVDPKKIKCGAYIYHESKRSNENLTSAPLGDKGVPVVRVSALHKAVHCHGVPYQTNIWRLISEKIKPTVPIVHFQSAKPPFIICMKLDLTGGEFEKNLASLNLKEGVDFFHFN</sequence>
<dbReference type="Gene3D" id="3.90.550.10">
    <property type="entry name" value="Spore Coat Polysaccharide Biosynthesis Protein SpsA, Chain A"/>
    <property type="match status" value="1"/>
</dbReference>
<feature type="domain" description="Glycosyltransferase 2-like" evidence="1">
    <location>
        <begin position="11"/>
        <end position="151"/>
    </location>
</feature>
<evidence type="ECO:0000313" key="2">
    <source>
        <dbReference type="EnsemblMetazoa" id="G1911.1:cds"/>
    </source>
</evidence>
<dbReference type="AlphaFoldDB" id="A0A8W8JG41"/>
<dbReference type="PANTHER" id="PTHR22916">
    <property type="entry name" value="GLYCOSYLTRANSFERASE"/>
    <property type="match status" value="1"/>
</dbReference>
<protein>
    <recommendedName>
        <fullName evidence="1">Glycosyltransferase 2-like domain-containing protein</fullName>
    </recommendedName>
</protein>
<dbReference type="Proteomes" id="UP000005408">
    <property type="component" value="Unassembled WGS sequence"/>
</dbReference>
<accession>A0A8W8JG41</accession>
<dbReference type="InterPro" id="IPR029044">
    <property type="entry name" value="Nucleotide-diphossugar_trans"/>
</dbReference>
<reference evidence="2" key="1">
    <citation type="submission" date="2022-08" db="UniProtKB">
        <authorList>
            <consortium name="EnsemblMetazoa"/>
        </authorList>
    </citation>
    <scope>IDENTIFICATION</scope>
    <source>
        <strain evidence="2">05x7-T-G4-1.051#20</strain>
    </source>
</reference>
<dbReference type="Pfam" id="PF00535">
    <property type="entry name" value="Glycos_transf_2"/>
    <property type="match status" value="1"/>
</dbReference>
<evidence type="ECO:0000313" key="3">
    <source>
        <dbReference type="Proteomes" id="UP000005408"/>
    </source>
</evidence>
<dbReference type="GO" id="GO:0016758">
    <property type="term" value="F:hexosyltransferase activity"/>
    <property type="evidence" value="ECO:0007669"/>
    <property type="project" value="UniProtKB-ARBA"/>
</dbReference>
<name>A0A8W8JG41_MAGGI</name>
<evidence type="ECO:0000259" key="1">
    <source>
        <dbReference type="Pfam" id="PF00535"/>
    </source>
</evidence>
<dbReference type="SUPFAM" id="SSF53448">
    <property type="entry name" value="Nucleotide-diphospho-sugar transferases"/>
    <property type="match status" value="1"/>
</dbReference>
<keyword evidence="3" id="KW-1185">Reference proteome</keyword>
<proteinExistence type="predicted"/>
<organism evidence="2 3">
    <name type="scientific">Magallana gigas</name>
    <name type="common">Pacific oyster</name>
    <name type="synonym">Crassostrea gigas</name>
    <dbReference type="NCBI Taxonomy" id="29159"/>
    <lineage>
        <taxon>Eukaryota</taxon>
        <taxon>Metazoa</taxon>
        <taxon>Spiralia</taxon>
        <taxon>Lophotrochozoa</taxon>
        <taxon>Mollusca</taxon>
        <taxon>Bivalvia</taxon>
        <taxon>Autobranchia</taxon>
        <taxon>Pteriomorphia</taxon>
        <taxon>Ostreida</taxon>
        <taxon>Ostreoidea</taxon>
        <taxon>Ostreidae</taxon>
        <taxon>Magallana</taxon>
    </lineage>
</organism>
<dbReference type="EnsemblMetazoa" id="G1911.1">
    <property type="protein sequence ID" value="G1911.1:cds"/>
    <property type="gene ID" value="G1911"/>
</dbReference>